<dbReference type="PANTHER" id="PTHR11140:SF0">
    <property type="entry name" value="PRE-MRNA-PROCESSING-SPLICING FACTOR 8"/>
    <property type="match status" value="1"/>
</dbReference>
<dbReference type="GO" id="GO:0030619">
    <property type="term" value="F:U1 snRNA binding"/>
    <property type="evidence" value="ECO:0007669"/>
    <property type="project" value="TreeGrafter"/>
</dbReference>
<keyword evidence="6" id="KW-0539">Nucleus</keyword>
<proteinExistence type="evidence at transcript level"/>
<dbReference type="FunFam" id="3.40.140.10:FF:000002">
    <property type="entry name" value="Pre-mRNA-processing-splicing factor 8"/>
    <property type="match status" value="1"/>
</dbReference>
<dbReference type="InterPro" id="IPR019582">
    <property type="entry name" value="RRM_spliceosomal_PrP8"/>
</dbReference>
<dbReference type="GO" id="GO:0000244">
    <property type="term" value="P:spliceosomal tri-snRNP complex assembly"/>
    <property type="evidence" value="ECO:0007669"/>
    <property type="project" value="TreeGrafter"/>
</dbReference>
<dbReference type="GO" id="GO:0045292">
    <property type="term" value="P:mRNA cis splicing, via spliceosome"/>
    <property type="evidence" value="ECO:0007669"/>
    <property type="project" value="UniProtKB-ARBA"/>
</dbReference>
<dbReference type="Pfam" id="PF10598">
    <property type="entry name" value="RRM_4"/>
    <property type="match status" value="1"/>
</dbReference>
<dbReference type="GO" id="GO:0030620">
    <property type="term" value="F:U2 snRNA binding"/>
    <property type="evidence" value="ECO:0007669"/>
    <property type="project" value="TreeGrafter"/>
</dbReference>
<evidence type="ECO:0000256" key="3">
    <source>
        <dbReference type="ARBA" id="ARBA00022728"/>
    </source>
</evidence>
<dbReference type="InterPro" id="IPR000555">
    <property type="entry name" value="JAMM/MPN+_dom"/>
</dbReference>
<dbReference type="InterPro" id="IPR019581">
    <property type="entry name" value="Prp8_U5-snRNA-bd"/>
</dbReference>
<dbReference type="Pfam" id="PF08084">
    <property type="entry name" value="PROCT"/>
    <property type="match status" value="1"/>
</dbReference>
<dbReference type="Pfam" id="PF12134">
    <property type="entry name" value="PRP8_domainIV"/>
    <property type="match status" value="1"/>
</dbReference>
<protein>
    <submittedName>
        <fullName evidence="8">Pre-mRNA-processing factor 8</fullName>
    </submittedName>
</protein>
<feature type="domain" description="JAB1/MPN/MOV34 metalloenzyme" evidence="7">
    <location>
        <begin position="2056"/>
        <end position="2191"/>
    </location>
</feature>
<dbReference type="Pfam" id="PF08082">
    <property type="entry name" value="PRO8NT"/>
    <property type="match status" value="1"/>
</dbReference>
<dbReference type="InterPro" id="IPR012591">
    <property type="entry name" value="PRO8NT"/>
</dbReference>
<dbReference type="InterPro" id="IPR027652">
    <property type="entry name" value="PRP8"/>
</dbReference>
<dbReference type="PANTHER" id="PTHR11140">
    <property type="entry name" value="PRE-MRNA SPLICING FACTOR PRP8"/>
    <property type="match status" value="1"/>
</dbReference>
<dbReference type="Pfam" id="PF10596">
    <property type="entry name" value="U6-snRNA_bdg"/>
    <property type="match status" value="1"/>
</dbReference>
<evidence type="ECO:0000256" key="1">
    <source>
        <dbReference type="ARBA" id="ARBA00004123"/>
    </source>
</evidence>
<dbReference type="InterPro" id="IPR021983">
    <property type="entry name" value="PRP8_domainIV"/>
</dbReference>
<dbReference type="InterPro" id="IPR042516">
    <property type="entry name" value="Prp8_U5-snRNA-bd_sf"/>
</dbReference>
<dbReference type="Pfam" id="PF10597">
    <property type="entry name" value="U5_2-snRNA_bdg"/>
    <property type="match status" value="1"/>
</dbReference>
<dbReference type="Gene3D" id="1.20.80.40">
    <property type="match status" value="1"/>
</dbReference>
<dbReference type="InterPro" id="IPR012592">
    <property type="entry name" value="PROCN"/>
</dbReference>
<dbReference type="GO" id="GO:0000393">
    <property type="term" value="P:spliceosomal conformational changes to generate catalytic conformation"/>
    <property type="evidence" value="ECO:0007669"/>
    <property type="project" value="UniProtKB-ARBA"/>
</dbReference>
<dbReference type="InterPro" id="IPR019580">
    <property type="entry name" value="Prp8_U6-snRNA-bd"/>
</dbReference>
<sequence length="2296" mass="267681">MPPEHVRKIIRDHGDMSSRKFRHDKRIYLGALKYVPHAIFKLLENMPMPWEQVRNVKVLYHVTGAISFVNETPWVIEPVYIAQWGTMWIMMRREKRDRHNFKRMRFPPFDDEEPPLDYADNILDVEPLEAINMDLDPEDDAPVHDWFYDSKPLLYTKHVNGPSYRHWRLNVPIQANLYRLAGQLLSDFLDQNYFYLFDKQAFYTAKALNLAIPGGPKFEPLYRDLDKDDEDWNEFNDIGKIIIRHPLRTEYRVAFPFLYNSRPRSVHMAPYHHPMLYYIKAEDPDLPAFYFDPLITPISAHYMEGEGEAEDEVWQEEDEEAFSFAANGLGAGFSLPSAARPILEDRPLYTESTTAGIILYWAPRPYNLRQGRTRRAQDVPLINAWFKEHCPSTAPVKVRVSYQKLLKCWVFNQLKSRPPKSQTKKSLFRSLKATKFFQATELDWVEVGLQVCRQGYNMLNLLIHRKNLNYLHLDYNFNLKPTKTLTTKERKKSRFGNAFHLTREILRLTKLIVDSHIQYRLGNVDAFQLADGLQYTFAHVGQLTGMYRYKYRLMRQIRMCKDLKHVIYHRFKTGPVGKGPGCGFWAPGWRVWLYFLRGIVPLLERWLGNLLARQFEGRHSGGAAKTVTKQRAESHFDLELRAAVVADILDMMPEGVRQNKARTIMQHLSEAWRCWKANIPWKVPGLPAPVENMILRYVKQKADWWTDHAHYNRERIKRGATVDKTVCKKNLGRLTRLWLKAEQERQHNYLKDGPYVSPEEAVAIYTLTVHWLESREYRPIPFPPFNYKHDTKLLILALERLKENFNINVRINQSQREELGLVEQAYDNPAETLQRIKRQLLVTRHFKEVSIEYMDLYSHLIPVHDISPLEKITDAYLDQYLWFEADKRGLFPNWIKPSDSEPPPLLTYKWCQGINNLQDIWDTSQGECVVMLETQLENIYEKIDLTLLNRLLRLVVEHSLADYMTNKNNVVIAYKDMQHTNSYGILRGLQFASFLVQYYGLILDLLVLGLKRASEMAGPPQMPNDYLSFKDVETEIHHPIRLYTRYIDKVFVLFKFDAEDSRELIQRYLTEHPDPNNENIVGYNNKKCWPRDQRMRLMKHDVNLGRATFWDIKNRLPRSLTTINWEDTFVSVYSKDNPNVLFNMNGFEVRLRPKCRMLLETPVHKDGVWNLQNETTKEMTAQAFLRVDETSMKAFENRIRQILMSSGATTFTKIANKWNTSLIGLMTYFREAVINTQEMLDLLVKCENKIQTRIKIGLNSKMPSRFPPVVFYTPKELGGLGMLSMGHVLIPQSDLRYSKQTETGVTHFRAGMSHEEDQLIPNLFRYLQPWESEFVDSQRVWAEFAVKRQEAHAQNRRLTLEDLEDSWDRGIPRINTLFQKDRMTLAYDKGWRIRTEFKQYQLPRMNPFWWTHQKHDGKLWNLNNYRTDMIQALGGVEGILEHTLFKGTYFPTWEGLFWEKASGFEESMKYKKLTKAQRSGLNQIPNRRFTLWWSPTINRANVYVGFQVQLDLTGIFMHGKIPTLKISLIQIFRAHLWQKIHESVVMDLCQVFDQELDALEIENVQKETIHPRKSYKMNSSCADILLFAAYRWTISDKPSLLHDTKDAYAAKTDNKYWIDVQLRWGDFDSHDVERYARAKFLDYTSDAMTRYPSATGVLIAIDLAYNLYSGFGYWFQQGAKPLLQQAMAKIIKANPALYVLRERIRKGLQLYSSEPTEPYLSSQNYGELFSNQIIWFVDDTNVYRVTIHKTFEGNLTTKPINGAIFIFNPRSGQLFLKIIHTSVWAGQKRLSQLAKWKTAEEVAALIRSLHVTEQPNQIIVTRKGMLDPLEVHLLDFPKVVIKGSELQLPFQACLKMEKLGDRILRATEPEMLLFNIYDDWLKTIPSYTAFSRLILILRALHVNQDRTKVILRPDKTAVTKDHHIWPSLTDEQWQKVEVQLKDLILADYGKRNNVNVASLTQSEIRDIILGMEIAPPSLQRQQVAEIEKQAREQSQLTTLTTRTQNVHGDELLVTTSSQYEQQSFAGKTEWRVRAVSATNLHLRTQQIYVNSDDINEEGFTYVLSKNTLSKFIRVSDPRTQIAGYIYGISPPDNDQVKEIRCIVMVPQVGSHKSVSLPMKLPDSDELKDLEPLGIIHTTAHETNQLAPVDVIHLSKLVVESKGTFDPEKSIIITCSPTPGSFSLTSYKLTPKGLDWGKANMKETGEIVSGYSPAMYERTQLLLSDRFLGFFLVPSDDCWSYNFQGIRHSLGMDYSLKVGNPKEFYHEVHRPAHFLSFATMDTDNNVAAEADLDDNFA</sequence>
<dbReference type="FunFam" id="3.30.420.230:FF:000001">
    <property type="entry name" value="Pre-mRNA-processing-splicing factor 8"/>
    <property type="match status" value="1"/>
</dbReference>
<keyword evidence="5" id="KW-0508">mRNA splicing</keyword>
<dbReference type="FunFam" id="3.90.1570.40:FF:000001">
    <property type="entry name" value="Pre-mRNA-processing-splicing factor 8"/>
    <property type="match status" value="1"/>
</dbReference>
<gene>
    <name evidence="8" type="ORF">NGATSA_3004000</name>
</gene>
<evidence type="ECO:0000256" key="6">
    <source>
        <dbReference type="ARBA" id="ARBA00023242"/>
    </source>
</evidence>
<dbReference type="GO" id="GO:0097157">
    <property type="term" value="F:pre-mRNA intronic binding"/>
    <property type="evidence" value="ECO:0007669"/>
    <property type="project" value="TreeGrafter"/>
</dbReference>
<dbReference type="CDD" id="cd13838">
    <property type="entry name" value="RNase_H_like_Prp8_IV"/>
    <property type="match status" value="1"/>
</dbReference>
<dbReference type="InterPro" id="IPR043172">
    <property type="entry name" value="Prp8_domainIV_palm"/>
</dbReference>
<evidence type="ECO:0000256" key="5">
    <source>
        <dbReference type="ARBA" id="ARBA00023187"/>
    </source>
</evidence>
<accession>I2CNX7</accession>
<dbReference type="Gene3D" id="3.30.43.40">
    <property type="entry name" value="Pre-mRNA-processing-splicing factor 8, U5-snRNA-binding domain"/>
    <property type="match status" value="1"/>
</dbReference>
<keyword evidence="4" id="KW-0694">RNA-binding</keyword>
<dbReference type="FunFam" id="3.30.43.40:FF:000001">
    <property type="entry name" value="Pre-mRNA-processing-splicing factor 8"/>
    <property type="match status" value="1"/>
</dbReference>
<evidence type="ECO:0000259" key="7">
    <source>
        <dbReference type="SMART" id="SM00232"/>
    </source>
</evidence>
<keyword evidence="3" id="KW-0747">Spliceosome</keyword>
<dbReference type="CDD" id="cd08056">
    <property type="entry name" value="MPN_PRP8"/>
    <property type="match status" value="1"/>
</dbReference>
<dbReference type="GO" id="GO:0005682">
    <property type="term" value="C:U5 snRNP"/>
    <property type="evidence" value="ECO:0007669"/>
    <property type="project" value="UniProtKB-ARBA"/>
</dbReference>
<dbReference type="Gene3D" id="3.40.140.10">
    <property type="entry name" value="Cytidine Deaminase, domain 2"/>
    <property type="match status" value="1"/>
</dbReference>
<evidence type="ECO:0000256" key="4">
    <source>
        <dbReference type="ARBA" id="ARBA00022884"/>
    </source>
</evidence>
<dbReference type="InterPro" id="IPR012337">
    <property type="entry name" value="RNaseH-like_sf"/>
</dbReference>
<evidence type="ECO:0000256" key="2">
    <source>
        <dbReference type="ARBA" id="ARBA00022664"/>
    </source>
</evidence>
<dbReference type="GO" id="GO:0000974">
    <property type="term" value="C:Prp19 complex"/>
    <property type="evidence" value="ECO:0007669"/>
    <property type="project" value="UniProtKB-ARBA"/>
</dbReference>
<dbReference type="GO" id="GO:0017070">
    <property type="term" value="F:U6 snRNA binding"/>
    <property type="evidence" value="ECO:0007669"/>
    <property type="project" value="InterPro"/>
</dbReference>
<dbReference type="GO" id="GO:0008237">
    <property type="term" value="F:metallopeptidase activity"/>
    <property type="evidence" value="ECO:0007669"/>
    <property type="project" value="InterPro"/>
</dbReference>
<name>I2CNX7_NANGC</name>
<comment type="subcellular location">
    <subcellularLocation>
        <location evidence="1">Nucleus</location>
    </subcellularLocation>
</comment>
<evidence type="ECO:0000313" key="8">
    <source>
        <dbReference type="EMBL" id="AFJ68610.1"/>
    </source>
</evidence>
<organism evidence="8">
    <name type="scientific">Nannochloropsis gaditana (strain CCMP526)</name>
    <name type="common">Green microalga</name>
    <name type="synonym">Microchloropsis gaditana</name>
    <dbReference type="NCBI Taxonomy" id="1093141"/>
    <lineage>
        <taxon>Eukaryota</taxon>
        <taxon>Sar</taxon>
        <taxon>Stramenopiles</taxon>
        <taxon>Ochrophyta</taxon>
        <taxon>Eustigmatophyceae</taxon>
        <taxon>Eustigmatales</taxon>
        <taxon>Monodopsidaceae</taxon>
        <taxon>Nannochloropsis</taxon>
    </lineage>
</organism>
<dbReference type="SMART" id="SM00232">
    <property type="entry name" value="JAB_MPN"/>
    <property type="match status" value="1"/>
</dbReference>
<keyword evidence="2" id="KW-0507">mRNA processing</keyword>
<dbReference type="InterPro" id="IPR012984">
    <property type="entry name" value="PROCT"/>
</dbReference>
<dbReference type="Gene3D" id="3.30.420.230">
    <property type="match status" value="1"/>
</dbReference>
<reference evidence="8" key="2">
    <citation type="journal article" date="2012" name="Nat. Commun.">
        <title>Draft genome sequence and genetic transformation of the oleaginous alga Nannochloropis gaditana.</title>
        <authorList>
            <person name="Radakovits R."/>
            <person name="Jinkerson R.E."/>
            <person name="Fuerstenberg S.I."/>
            <person name="Tae H."/>
            <person name="Settlage R.E."/>
            <person name="Boore J.L."/>
            <person name="Posewitz M.C."/>
        </authorList>
    </citation>
    <scope>NUCLEOTIDE SEQUENCE</scope>
    <source>
        <strain evidence="8">CCMP526</strain>
    </source>
</reference>
<dbReference type="Gene3D" id="3.90.1570.40">
    <property type="match status" value="1"/>
</dbReference>
<dbReference type="EMBL" id="JU963014">
    <property type="protein sequence ID" value="AFJ68610.1"/>
    <property type="molecule type" value="mRNA"/>
</dbReference>
<dbReference type="GO" id="GO:0071013">
    <property type="term" value="C:catalytic step 2 spliceosome"/>
    <property type="evidence" value="ECO:0007669"/>
    <property type="project" value="TreeGrafter"/>
</dbReference>
<dbReference type="SUPFAM" id="SSF53098">
    <property type="entry name" value="Ribonuclease H-like"/>
    <property type="match status" value="2"/>
</dbReference>
<dbReference type="InterPro" id="IPR043173">
    <property type="entry name" value="Prp8_domainIV_fingers"/>
</dbReference>
<dbReference type="GO" id="GO:0030623">
    <property type="term" value="F:U5 snRNA binding"/>
    <property type="evidence" value="ECO:0007669"/>
    <property type="project" value="InterPro"/>
</dbReference>
<reference evidence="8" key="1">
    <citation type="journal article" date="2012" name="Bioengineered">
        <title>Additional insights into the genome of the oleaginous model alga Nannochloropsis gaditana.</title>
        <authorList>
            <person name="Jinkerson R.E."/>
            <person name="Radakovits R."/>
            <person name="Posewitz M.C."/>
        </authorList>
    </citation>
    <scope>NUCLEOTIDE SEQUENCE</scope>
    <source>
        <strain evidence="8">CCMP526</strain>
    </source>
</reference>
<dbReference type="Pfam" id="PF08083">
    <property type="entry name" value="PROCN"/>
    <property type="match status" value="1"/>
</dbReference>
<dbReference type="FunFam" id="1.20.80.40:FF:000001">
    <property type="entry name" value="Pre-mRNA-processing-splicing factor 8"/>
    <property type="match status" value="1"/>
</dbReference>